<protein>
    <recommendedName>
        <fullName evidence="5">Beta-barrel assembly machine subunit BamF</fullName>
    </recommendedName>
</protein>
<dbReference type="Proteomes" id="UP000037566">
    <property type="component" value="Unassembled WGS sequence"/>
</dbReference>
<proteinExistence type="predicted"/>
<feature type="signal peptide" evidence="2">
    <location>
        <begin position="1"/>
        <end position="27"/>
    </location>
</feature>
<dbReference type="InterPro" id="IPR021395">
    <property type="entry name" value="DUF3035"/>
</dbReference>
<dbReference type="Pfam" id="PF11233">
    <property type="entry name" value="DUF3035"/>
    <property type="match status" value="1"/>
</dbReference>
<evidence type="ECO:0000313" key="4">
    <source>
        <dbReference type="Proteomes" id="UP000037566"/>
    </source>
</evidence>
<dbReference type="STRING" id="33995.KOEU_19280"/>
<organism evidence="3 4">
    <name type="scientific">Komagataeibacter europaeus</name>
    <name type="common">Gluconacetobacter europaeus</name>
    <dbReference type="NCBI Taxonomy" id="33995"/>
    <lineage>
        <taxon>Bacteria</taxon>
        <taxon>Pseudomonadati</taxon>
        <taxon>Pseudomonadota</taxon>
        <taxon>Alphaproteobacteria</taxon>
        <taxon>Acetobacterales</taxon>
        <taxon>Acetobacteraceae</taxon>
        <taxon>Komagataeibacter</taxon>
    </lineage>
</organism>
<evidence type="ECO:0000256" key="1">
    <source>
        <dbReference type="SAM" id="MobiDB-lite"/>
    </source>
</evidence>
<dbReference type="AlphaFoldDB" id="A0A0M0EHZ1"/>
<feature type="chain" id="PRO_5005598046" description="Beta-barrel assembly machine subunit BamF" evidence="2">
    <location>
        <begin position="28"/>
        <end position="174"/>
    </location>
</feature>
<sequence>MAISAFRPLSCAMLVSGGFLLSGCTGADVSRAFGLERSLPDEYTVTTRAPLSMPPSDELGAPNSNAIQRAQDTNPRMQALETLSPNVALQGADGTDSAGQTALVGEAQVAANAEDKGEMGRADTSFVDKLMFWHGGGAGNLVNGKAENARLREDSALGRNLTQGATPTVSGPKK</sequence>
<accession>A0A0M0EHZ1</accession>
<reference evidence="3" key="1">
    <citation type="submission" date="2015-08" db="EMBL/GenBank/DDBJ databases">
        <title>Draft genome sequence of Komagataeibacter europaeus CECT 8546 a cellulose producer strain from vinegar produced by the traditional method.</title>
        <authorList>
            <person name="Poehlein A."/>
            <person name="Valera M.J."/>
            <person name="Haack F.S."/>
            <person name="Mas A."/>
            <person name="Daniel R."/>
            <person name="Streit W.R."/>
            <person name="Mateo E."/>
        </authorList>
    </citation>
    <scope>NUCLEOTIDE SEQUENCE [LARGE SCALE GENOMIC DNA]</scope>
    <source>
        <strain evidence="3">CECT 8546</strain>
    </source>
</reference>
<keyword evidence="2" id="KW-0732">Signal</keyword>
<evidence type="ECO:0000256" key="2">
    <source>
        <dbReference type="SAM" id="SignalP"/>
    </source>
</evidence>
<dbReference type="PATRIC" id="fig|33995.3.peg.2135"/>
<keyword evidence="4" id="KW-1185">Reference proteome</keyword>
<comment type="caution">
    <text evidence="3">The sequence shown here is derived from an EMBL/GenBank/DDBJ whole genome shotgun (WGS) entry which is preliminary data.</text>
</comment>
<dbReference type="PROSITE" id="PS51257">
    <property type="entry name" value="PROKAR_LIPOPROTEIN"/>
    <property type="match status" value="1"/>
</dbReference>
<feature type="region of interest" description="Disordered" evidence="1">
    <location>
        <begin position="153"/>
        <end position="174"/>
    </location>
</feature>
<dbReference type="EMBL" id="LHUQ01000009">
    <property type="protein sequence ID" value="KON64526.1"/>
    <property type="molecule type" value="Genomic_DNA"/>
</dbReference>
<feature type="compositionally biased region" description="Polar residues" evidence="1">
    <location>
        <begin position="160"/>
        <end position="174"/>
    </location>
</feature>
<name>A0A0M0EHZ1_KOMEU</name>
<evidence type="ECO:0008006" key="5">
    <source>
        <dbReference type="Google" id="ProtNLM"/>
    </source>
</evidence>
<gene>
    <name evidence="3" type="ORF">KOEU_19280</name>
</gene>
<evidence type="ECO:0000313" key="3">
    <source>
        <dbReference type="EMBL" id="KON64526.1"/>
    </source>
</evidence>